<evidence type="ECO:0000256" key="1">
    <source>
        <dbReference type="SAM" id="MobiDB-lite"/>
    </source>
</evidence>
<dbReference type="PROSITE" id="PS50896">
    <property type="entry name" value="LISH"/>
    <property type="match status" value="1"/>
</dbReference>
<organism evidence="3 4">
    <name type="scientific">Orbilia oligospora</name>
    <name type="common">Nematode-trapping fungus</name>
    <name type="synonym">Arthrobotrys oligospora</name>
    <dbReference type="NCBI Taxonomy" id="2813651"/>
    <lineage>
        <taxon>Eukaryota</taxon>
        <taxon>Fungi</taxon>
        <taxon>Dikarya</taxon>
        <taxon>Ascomycota</taxon>
        <taxon>Pezizomycotina</taxon>
        <taxon>Orbiliomycetes</taxon>
        <taxon>Orbiliales</taxon>
        <taxon>Orbiliaceae</taxon>
        <taxon>Orbilia</taxon>
    </lineage>
</organism>
<dbReference type="AlphaFoldDB" id="A0A7C8P955"/>
<protein>
    <recommendedName>
        <fullName evidence="2">Srp40 C-terminal domain-containing protein</fullName>
    </recommendedName>
</protein>
<evidence type="ECO:0000313" key="3">
    <source>
        <dbReference type="EMBL" id="KAF3164265.1"/>
    </source>
</evidence>
<dbReference type="Pfam" id="PF05022">
    <property type="entry name" value="SRP40_C"/>
    <property type="match status" value="1"/>
</dbReference>
<dbReference type="SMART" id="SM00667">
    <property type="entry name" value="LisH"/>
    <property type="match status" value="1"/>
</dbReference>
<dbReference type="InterPro" id="IPR039191">
    <property type="entry name" value="Nopp140-like"/>
</dbReference>
<dbReference type="PANTHER" id="PTHR23216:SF1">
    <property type="entry name" value="NUCLEOLAR AND COILED-BODY PHOSPHOPROTEIN 1"/>
    <property type="match status" value="1"/>
</dbReference>
<proteinExistence type="predicted"/>
<evidence type="ECO:0000259" key="2">
    <source>
        <dbReference type="Pfam" id="PF05022"/>
    </source>
</evidence>
<name>A0A7C8P955_ORBOL</name>
<feature type="compositionally biased region" description="Acidic residues" evidence="1">
    <location>
        <begin position="135"/>
        <end position="149"/>
    </location>
</feature>
<dbReference type="EMBL" id="JAABOE010000115">
    <property type="protein sequence ID" value="KAF3164265.1"/>
    <property type="molecule type" value="Genomic_DNA"/>
</dbReference>
<accession>A0A7C8P955</accession>
<feature type="domain" description="Srp40 C-terminal" evidence="2">
    <location>
        <begin position="224"/>
        <end position="292"/>
    </location>
</feature>
<feature type="region of interest" description="Disordered" evidence="1">
    <location>
        <begin position="1"/>
        <end position="30"/>
    </location>
</feature>
<dbReference type="GO" id="GO:0005730">
    <property type="term" value="C:nucleolus"/>
    <property type="evidence" value="ECO:0007669"/>
    <property type="project" value="InterPro"/>
</dbReference>
<feature type="region of interest" description="Disordered" evidence="1">
    <location>
        <begin position="86"/>
        <end position="223"/>
    </location>
</feature>
<dbReference type="Proteomes" id="UP000479691">
    <property type="component" value="Unassembled WGS sequence"/>
</dbReference>
<dbReference type="InterPro" id="IPR007718">
    <property type="entry name" value="Srp40_C"/>
</dbReference>
<feature type="compositionally biased region" description="Polar residues" evidence="1">
    <location>
        <begin position="105"/>
        <end position="118"/>
    </location>
</feature>
<comment type="caution">
    <text evidence="3">The sequence shown here is derived from an EMBL/GenBank/DDBJ whole genome shotgun (WGS) entry which is preliminary data.</text>
</comment>
<evidence type="ECO:0000313" key="4">
    <source>
        <dbReference type="Proteomes" id="UP000479691"/>
    </source>
</evidence>
<sequence>MADKAWIFKPSAAHAPMAAKSPGTDANTQDNQELLSLVSQYLQSNGFPQASRKLLRESEKRQIKIEPPKSHSLSLCDIYQRFRTTVVPASPSAQLAREAADDTSDTLSAKSAESSNVAKDSKPKNPRKRQRSSDESSDDSSSDSSDSDSDSNKKKATKKPTKNTTPPRERKKLKLSTPAKELPHKGESKKATETLESENATPVLSTSTETKSESGKGEKVKNKPFSRINIEKITYEDDALKDNSFNGATYAQRAHEDLIVTRGKGFTKEKNKKKRGAYRGGAIDFAPKSYKFKD</sequence>
<gene>
    <name evidence="3" type="ORF">TWF788_001213</name>
</gene>
<feature type="compositionally biased region" description="Basic and acidic residues" evidence="1">
    <location>
        <begin position="210"/>
        <end position="221"/>
    </location>
</feature>
<dbReference type="PANTHER" id="PTHR23216">
    <property type="entry name" value="NUCLEOLAR AND COILED-BODY PHOSPHOPROTEIN 1"/>
    <property type="match status" value="1"/>
</dbReference>
<feature type="compositionally biased region" description="Basic and acidic residues" evidence="1">
    <location>
        <begin position="181"/>
        <end position="193"/>
    </location>
</feature>
<dbReference type="GO" id="GO:0005654">
    <property type="term" value="C:nucleoplasm"/>
    <property type="evidence" value="ECO:0007669"/>
    <property type="project" value="TreeGrafter"/>
</dbReference>
<dbReference type="InterPro" id="IPR006594">
    <property type="entry name" value="LisH"/>
</dbReference>
<reference evidence="3 4" key="1">
    <citation type="submission" date="2019-06" db="EMBL/GenBank/DDBJ databases">
        <authorList>
            <person name="Palmer J.M."/>
        </authorList>
    </citation>
    <scope>NUCLEOTIDE SEQUENCE [LARGE SCALE GENOMIC DNA]</scope>
    <source>
        <strain evidence="3 4">TWF788</strain>
    </source>
</reference>